<dbReference type="SUPFAM" id="SSF56935">
    <property type="entry name" value="Porins"/>
    <property type="match status" value="1"/>
</dbReference>
<evidence type="ECO:0000256" key="2">
    <source>
        <dbReference type="ARBA" id="ARBA00022448"/>
    </source>
</evidence>
<comment type="subcellular location">
    <subcellularLocation>
        <location evidence="1 8">Cell outer membrane</location>
        <topology evidence="1 8">Multi-pass membrane protein</topology>
    </subcellularLocation>
</comment>
<evidence type="ECO:0000256" key="6">
    <source>
        <dbReference type="ARBA" id="ARBA00023136"/>
    </source>
</evidence>
<keyword evidence="7 8" id="KW-0998">Cell outer membrane</keyword>
<evidence type="ECO:0000313" key="14">
    <source>
        <dbReference type="Proteomes" id="UP000002875"/>
    </source>
</evidence>
<dbReference type="InterPro" id="IPR039426">
    <property type="entry name" value="TonB-dep_rcpt-like"/>
</dbReference>
<name>A0ABM5N2Y8_EMTOG</name>
<evidence type="ECO:0000256" key="7">
    <source>
        <dbReference type="ARBA" id="ARBA00023237"/>
    </source>
</evidence>
<feature type="chain" id="PRO_5047435750" evidence="10">
    <location>
        <begin position="22"/>
        <end position="1021"/>
    </location>
</feature>
<feature type="domain" description="TonB-dependent receptor-like beta-barrel" evidence="11">
    <location>
        <begin position="453"/>
        <end position="834"/>
    </location>
</feature>
<dbReference type="InterPro" id="IPR012910">
    <property type="entry name" value="Plug_dom"/>
</dbReference>
<feature type="signal peptide" evidence="10">
    <location>
        <begin position="1"/>
        <end position="21"/>
    </location>
</feature>
<comment type="similarity">
    <text evidence="8 9">Belongs to the TonB-dependent receptor family.</text>
</comment>
<dbReference type="NCBIfam" id="TIGR04056">
    <property type="entry name" value="OMP_RagA_SusC"/>
    <property type="match status" value="1"/>
</dbReference>
<evidence type="ECO:0000256" key="1">
    <source>
        <dbReference type="ARBA" id="ARBA00004571"/>
    </source>
</evidence>
<keyword evidence="6 8" id="KW-0472">Membrane</keyword>
<dbReference type="RefSeq" id="WP_015029474.1">
    <property type="nucleotide sequence ID" value="NC_018748.1"/>
</dbReference>
<reference evidence="13 14" key="1">
    <citation type="submission" date="2011-07" db="EMBL/GenBank/DDBJ databases">
        <title>The complete genome of chromosome of Emticicia oligotrophica DSM 17448.</title>
        <authorList>
            <consortium name="US DOE Joint Genome Institute (JGI-PGF)"/>
            <person name="Lucas S."/>
            <person name="Han J."/>
            <person name="Lapidus A."/>
            <person name="Bruce D."/>
            <person name="Goodwin L."/>
            <person name="Pitluck S."/>
            <person name="Peters L."/>
            <person name="Kyrpides N."/>
            <person name="Mavromatis K."/>
            <person name="Ivanova N."/>
            <person name="Ovchinnikova G."/>
            <person name="Teshima H."/>
            <person name="Detter J.C."/>
            <person name="Tapia R."/>
            <person name="Han C."/>
            <person name="Land M."/>
            <person name="Hauser L."/>
            <person name="Markowitz V."/>
            <person name="Cheng J.-F."/>
            <person name="Hugenholtz P."/>
            <person name="Woyke T."/>
            <person name="Wu D."/>
            <person name="Tindall B."/>
            <person name="Pomrenke H."/>
            <person name="Brambilla E."/>
            <person name="Klenk H.-P."/>
            <person name="Eisen J.A."/>
        </authorList>
    </citation>
    <scope>NUCLEOTIDE SEQUENCE [LARGE SCALE GENOMIC DNA]</scope>
    <source>
        <strain evidence="13 14">DSM 17448</strain>
    </source>
</reference>
<dbReference type="SUPFAM" id="SSF49464">
    <property type="entry name" value="Carboxypeptidase regulatory domain-like"/>
    <property type="match status" value="1"/>
</dbReference>
<keyword evidence="5 9" id="KW-0798">TonB box</keyword>
<dbReference type="InterPro" id="IPR008969">
    <property type="entry name" value="CarboxyPept-like_regulatory"/>
</dbReference>
<keyword evidence="14" id="KW-1185">Reference proteome</keyword>
<feature type="domain" description="TonB-dependent receptor plug" evidence="12">
    <location>
        <begin position="116"/>
        <end position="233"/>
    </location>
</feature>
<accession>A0ABM5N2Y8</accession>
<dbReference type="Gene3D" id="2.170.130.10">
    <property type="entry name" value="TonB-dependent receptor, plug domain"/>
    <property type="match status" value="1"/>
</dbReference>
<dbReference type="NCBIfam" id="TIGR04057">
    <property type="entry name" value="SusC_RagA_signa"/>
    <property type="match status" value="1"/>
</dbReference>
<dbReference type="Pfam" id="PF07715">
    <property type="entry name" value="Plug"/>
    <property type="match status" value="1"/>
</dbReference>
<dbReference type="EMBL" id="CP002961">
    <property type="protein sequence ID" value="AFK03778.1"/>
    <property type="molecule type" value="Genomic_DNA"/>
</dbReference>
<evidence type="ECO:0000256" key="10">
    <source>
        <dbReference type="SAM" id="SignalP"/>
    </source>
</evidence>
<dbReference type="InterPro" id="IPR036942">
    <property type="entry name" value="Beta-barrel_TonB_sf"/>
</dbReference>
<dbReference type="Gene3D" id="2.40.170.20">
    <property type="entry name" value="TonB-dependent receptor, beta-barrel domain"/>
    <property type="match status" value="1"/>
</dbReference>
<dbReference type="Pfam" id="PF00593">
    <property type="entry name" value="TonB_dep_Rec_b-barrel"/>
    <property type="match status" value="1"/>
</dbReference>
<dbReference type="InterPro" id="IPR023996">
    <property type="entry name" value="TonB-dep_OMP_SusC/RagA"/>
</dbReference>
<evidence type="ECO:0000259" key="11">
    <source>
        <dbReference type="Pfam" id="PF00593"/>
    </source>
</evidence>
<keyword evidence="10" id="KW-0732">Signal</keyword>
<dbReference type="Gene3D" id="2.60.40.1120">
    <property type="entry name" value="Carboxypeptidase-like, regulatory domain"/>
    <property type="match status" value="1"/>
</dbReference>
<keyword evidence="2 8" id="KW-0813">Transport</keyword>
<evidence type="ECO:0000313" key="13">
    <source>
        <dbReference type="EMBL" id="AFK03778.1"/>
    </source>
</evidence>
<dbReference type="InterPro" id="IPR000531">
    <property type="entry name" value="Beta-barrel_TonB"/>
</dbReference>
<proteinExistence type="inferred from homology"/>
<evidence type="ECO:0000256" key="4">
    <source>
        <dbReference type="ARBA" id="ARBA00022692"/>
    </source>
</evidence>
<dbReference type="InterPro" id="IPR023997">
    <property type="entry name" value="TonB-dep_OMP_SusC/RagA_CS"/>
</dbReference>
<evidence type="ECO:0000256" key="3">
    <source>
        <dbReference type="ARBA" id="ARBA00022452"/>
    </source>
</evidence>
<evidence type="ECO:0000256" key="8">
    <source>
        <dbReference type="PROSITE-ProRule" id="PRU01360"/>
    </source>
</evidence>
<protein>
    <submittedName>
        <fullName evidence="13">TonB-dependent receptor plug</fullName>
    </submittedName>
</protein>
<evidence type="ECO:0000256" key="9">
    <source>
        <dbReference type="RuleBase" id="RU003357"/>
    </source>
</evidence>
<keyword evidence="3 8" id="KW-1134">Transmembrane beta strand</keyword>
<keyword evidence="13" id="KW-0675">Receptor</keyword>
<evidence type="ECO:0000256" key="5">
    <source>
        <dbReference type="ARBA" id="ARBA00023077"/>
    </source>
</evidence>
<organism evidence="13 14">
    <name type="scientific">Emticicia oligotrophica (strain DSM 17448 / CIP 109782 / MTCC 6937 / GPTSA100-15)</name>
    <dbReference type="NCBI Taxonomy" id="929562"/>
    <lineage>
        <taxon>Bacteria</taxon>
        <taxon>Pseudomonadati</taxon>
        <taxon>Bacteroidota</taxon>
        <taxon>Cytophagia</taxon>
        <taxon>Cytophagales</taxon>
        <taxon>Leadbetterellaceae</taxon>
        <taxon>Emticicia</taxon>
    </lineage>
</organism>
<gene>
    <name evidence="13" type="ordered locus">Emtol_2642</name>
</gene>
<dbReference type="Proteomes" id="UP000002875">
    <property type="component" value="Chromosome"/>
</dbReference>
<evidence type="ECO:0000259" key="12">
    <source>
        <dbReference type="Pfam" id="PF07715"/>
    </source>
</evidence>
<dbReference type="PROSITE" id="PS52016">
    <property type="entry name" value="TONB_DEPENDENT_REC_3"/>
    <property type="match status" value="1"/>
</dbReference>
<keyword evidence="4 8" id="KW-0812">Transmembrane</keyword>
<sequence length="1021" mass="110540">MMRKNLLCLLIAVFMGLQAFAQDKTVSGKVTSSDDGAPLPGVSVSVKGTSRGTTTDASGVYKITVPGNATLIFSFIGFTSQQVGVNNRTIVDLQLVPDATELSEAVVVGYGTQSRRTLTGSQASVKGSEIATMPTNSFDKALQGRAAGVQILGANGTPGGAAQVRVRGVGTIKGGTDPLYVVDGVQINSNSGSAAFTSTNPLNYLNPNDIESIEVLKDAASAAIYGAAAANGVVLITTKKGKSGATKVNVDYYSGFVQPTKYLDVLNTQDWIKVRTEALVNQGTEPTTALRNALSGVRLDPNLTADQIAALPTYDWQKEAYVSGRTNNYSVSLSGGSDKSTFYLSGTYNTNDANVRNVDYKGGNINAKISNKITSRLSIDNSINLSSFVQRGQFGGPGGGSFLGSPTFSSPLILPHNPIYKDDGTYNGTPAEGGIAGILNQNVLMVSDLNKIQSRTNQAIASTTLTYKIMQGLSFRPSASIDYRYIKGYNFQDPRTADAFNVKGRIQNQNTENINILLNAVLNYDKQFNTVHNLNALVGGEYRSDQSENVQQSAEGVPTPQFTVAGAAANPITTFASWSGYKKAGVFGRVSYDYAGKYLFGLTARYDGSSRFGANNLWGFFPGVSAGWDLSQEAFLKNNAYVNQLKLRVSYGALGSDQIGNFDSRGLYGGGFNYNGVSGIAPTQLSNPNLKWEKNITTNFAVDYGLFNNKVQGSVEYFIRTSKDLILDRPVTWLSGYSTISENVGSLENRGLEFDIKTINIDKSANNRGFKWTTSFNFTQIDNKVTKLYDTLTVLPGRAADAWIKIGYPVNSIYTAEYAGVNPATGRAMWYDNNGNIIYRLAGNPDSYSKIIGSQIPKYYGGLTNTFSFKGFDLEVFFNYEFGRTVFNNQSAFMAENGGRTFNTLQSMYDNRWTTPGQITTVPRPFNGNAEVLGSGITAGSRFYEDASFIRLKTATFGYTFPTALLKRVKIDRARLYVQGYNLYTWSKWTGFDSEFINLGSGNNGTIPQPKTLTFGLQLGL</sequence>
<dbReference type="Pfam" id="PF13715">
    <property type="entry name" value="CarbopepD_reg_2"/>
    <property type="match status" value="1"/>
</dbReference>
<dbReference type="InterPro" id="IPR037066">
    <property type="entry name" value="Plug_dom_sf"/>
</dbReference>